<evidence type="ECO:0000313" key="5">
    <source>
        <dbReference type="EMBL" id="ACS80252.1"/>
    </source>
</evidence>
<organism evidence="5 6">
    <name type="scientific">Maridesulfovibrio salexigens (strain ATCC 14822 / DSM 2638 / NCIMB 8403 / VKM B-1763)</name>
    <name type="common">Desulfovibrio salexigens</name>
    <dbReference type="NCBI Taxonomy" id="526222"/>
    <lineage>
        <taxon>Bacteria</taxon>
        <taxon>Pseudomonadati</taxon>
        <taxon>Thermodesulfobacteriota</taxon>
        <taxon>Desulfovibrionia</taxon>
        <taxon>Desulfovibrionales</taxon>
        <taxon>Desulfovibrionaceae</taxon>
        <taxon>Maridesulfovibrio</taxon>
    </lineage>
</organism>
<name>C6BW49_MARSD</name>
<feature type="domain" description="Response regulatory" evidence="4">
    <location>
        <begin position="9"/>
        <end position="123"/>
    </location>
</feature>
<evidence type="ECO:0000256" key="1">
    <source>
        <dbReference type="ARBA" id="ARBA00022553"/>
    </source>
</evidence>
<gene>
    <name evidence="5" type="ordered locus">Desal_2194</name>
</gene>
<dbReference type="InterPro" id="IPR011006">
    <property type="entry name" value="CheY-like_superfamily"/>
</dbReference>
<proteinExistence type="predicted"/>
<keyword evidence="6" id="KW-1185">Reference proteome</keyword>
<evidence type="ECO:0000256" key="2">
    <source>
        <dbReference type="ARBA" id="ARBA00023012"/>
    </source>
</evidence>
<accession>C6BW49</accession>
<sequence length="133" mass="15155">MRNDNKAIKLLMVDDEVGFAEVLRKRLSRRGILVETAYRGEDAVRMLREKEFDVAVLDLKLEGMDGIEILKVFKMLAPELPVLMLTGHGCEKAAAESIRLGVADYLSKPVDFELLLEKVRQVCIRKEDVHEKD</sequence>
<dbReference type="PANTHER" id="PTHR44591">
    <property type="entry name" value="STRESS RESPONSE REGULATOR PROTEIN 1"/>
    <property type="match status" value="1"/>
</dbReference>
<evidence type="ECO:0000256" key="3">
    <source>
        <dbReference type="PROSITE-ProRule" id="PRU00169"/>
    </source>
</evidence>
<dbReference type="PANTHER" id="PTHR44591:SF14">
    <property type="entry name" value="PROTEIN PILG"/>
    <property type="match status" value="1"/>
</dbReference>
<dbReference type="Gene3D" id="3.40.50.2300">
    <property type="match status" value="1"/>
</dbReference>
<dbReference type="eggNOG" id="COG2204">
    <property type="taxonomic scope" value="Bacteria"/>
</dbReference>
<dbReference type="AlphaFoldDB" id="C6BW49"/>
<dbReference type="RefSeq" id="WP_015852068.1">
    <property type="nucleotide sequence ID" value="NC_012881.1"/>
</dbReference>
<dbReference type="SUPFAM" id="SSF52172">
    <property type="entry name" value="CheY-like"/>
    <property type="match status" value="1"/>
</dbReference>
<evidence type="ECO:0000259" key="4">
    <source>
        <dbReference type="PROSITE" id="PS50110"/>
    </source>
</evidence>
<feature type="modified residue" description="4-aspartylphosphate" evidence="3">
    <location>
        <position position="58"/>
    </location>
</feature>
<keyword evidence="2" id="KW-0902">Two-component regulatory system</keyword>
<dbReference type="HOGENOM" id="CLU_000445_69_8_7"/>
<reference evidence="5 6" key="1">
    <citation type="submission" date="2009-06" db="EMBL/GenBank/DDBJ databases">
        <title>Complete sequence of Desulfovibrio salexigens DSM 2638.</title>
        <authorList>
            <consortium name="US DOE Joint Genome Institute"/>
            <person name="Lucas S."/>
            <person name="Copeland A."/>
            <person name="Lapidus A."/>
            <person name="Glavina del Rio T."/>
            <person name="Tice H."/>
            <person name="Bruce D."/>
            <person name="Goodwin L."/>
            <person name="Pitluck S."/>
            <person name="Munk A.C."/>
            <person name="Brettin T."/>
            <person name="Detter J.C."/>
            <person name="Han C."/>
            <person name="Tapia R."/>
            <person name="Larimer F."/>
            <person name="Land M."/>
            <person name="Hauser L."/>
            <person name="Kyrpides N."/>
            <person name="Anderson I."/>
            <person name="Wall J.D."/>
            <person name="Arkin A.P."/>
            <person name="Dehal P."/>
            <person name="Chivian D."/>
            <person name="Giles B."/>
            <person name="Hazen T.C."/>
        </authorList>
    </citation>
    <scope>NUCLEOTIDE SEQUENCE [LARGE SCALE GENOMIC DNA]</scope>
    <source>
        <strain evidence="6">ATCC 14822 / DSM 2638 / NCIMB 8403 / VKM B-1763</strain>
    </source>
</reference>
<evidence type="ECO:0000313" key="6">
    <source>
        <dbReference type="Proteomes" id="UP000002601"/>
    </source>
</evidence>
<dbReference type="Proteomes" id="UP000002601">
    <property type="component" value="Chromosome"/>
</dbReference>
<keyword evidence="1 3" id="KW-0597">Phosphoprotein</keyword>
<dbReference type="STRING" id="526222.Desal_2194"/>
<dbReference type="GO" id="GO:0000160">
    <property type="term" value="P:phosphorelay signal transduction system"/>
    <property type="evidence" value="ECO:0007669"/>
    <property type="project" value="UniProtKB-KW"/>
</dbReference>
<dbReference type="KEGG" id="dsa:Desal_2194"/>
<dbReference type="Pfam" id="PF00072">
    <property type="entry name" value="Response_reg"/>
    <property type="match status" value="1"/>
</dbReference>
<protein>
    <submittedName>
        <fullName evidence="5">Response regulator receiver protein</fullName>
    </submittedName>
</protein>
<dbReference type="PROSITE" id="PS50110">
    <property type="entry name" value="RESPONSE_REGULATORY"/>
    <property type="match status" value="1"/>
</dbReference>
<dbReference type="InterPro" id="IPR001789">
    <property type="entry name" value="Sig_transdc_resp-reg_receiver"/>
</dbReference>
<dbReference type="OrthoDB" id="9800029at2"/>
<dbReference type="SMART" id="SM00448">
    <property type="entry name" value="REC"/>
    <property type="match status" value="1"/>
</dbReference>
<dbReference type="EMBL" id="CP001649">
    <property type="protein sequence ID" value="ACS80252.1"/>
    <property type="molecule type" value="Genomic_DNA"/>
</dbReference>
<dbReference type="InterPro" id="IPR050595">
    <property type="entry name" value="Bact_response_regulator"/>
</dbReference>